<dbReference type="OrthoDB" id="114108at2"/>
<dbReference type="GO" id="GO:0005886">
    <property type="term" value="C:plasma membrane"/>
    <property type="evidence" value="ECO:0007669"/>
    <property type="project" value="UniProtKB-SubCell"/>
</dbReference>
<organism evidence="7 8">
    <name type="scientific">Variibacter gotjawalensis</name>
    <dbReference type="NCBI Taxonomy" id="1333996"/>
    <lineage>
        <taxon>Bacteria</taxon>
        <taxon>Pseudomonadati</taxon>
        <taxon>Pseudomonadota</taxon>
        <taxon>Alphaproteobacteria</taxon>
        <taxon>Hyphomicrobiales</taxon>
        <taxon>Nitrobacteraceae</taxon>
        <taxon>Variibacter</taxon>
    </lineage>
</organism>
<comment type="subcellular location">
    <subcellularLocation>
        <location evidence="1">Cell membrane</location>
    </subcellularLocation>
</comment>
<dbReference type="PANTHER" id="PTHR43646:SF2">
    <property type="entry name" value="GLYCOSYLTRANSFERASE 2-LIKE DOMAIN-CONTAINING PROTEIN"/>
    <property type="match status" value="1"/>
</dbReference>
<feature type="domain" description="Glycosyltransferase 2-like" evidence="6">
    <location>
        <begin position="18"/>
        <end position="154"/>
    </location>
</feature>
<accession>A0A0S3Q121</accession>
<dbReference type="InterPro" id="IPR001173">
    <property type="entry name" value="Glyco_trans_2-like"/>
</dbReference>
<keyword evidence="2" id="KW-1003">Cell membrane</keyword>
<evidence type="ECO:0000313" key="7">
    <source>
        <dbReference type="EMBL" id="BAT61864.1"/>
    </source>
</evidence>
<keyword evidence="4 7" id="KW-0808">Transferase</keyword>
<dbReference type="KEGG" id="vgo:GJW-30_1_04426"/>
<protein>
    <submittedName>
        <fullName evidence="7">Glycosyl transferase family 2</fullName>
    </submittedName>
</protein>
<dbReference type="SUPFAM" id="SSF53448">
    <property type="entry name" value="Nucleotide-diphospho-sugar transferases"/>
    <property type="match status" value="1"/>
</dbReference>
<dbReference type="AlphaFoldDB" id="A0A0S3Q121"/>
<name>A0A0S3Q121_9BRAD</name>
<reference evidence="7 8" key="1">
    <citation type="submission" date="2015-08" db="EMBL/GenBank/DDBJ databases">
        <title>Investigation of the bacterial diversity of lava forest soil.</title>
        <authorList>
            <person name="Lee J.S."/>
        </authorList>
    </citation>
    <scope>NUCLEOTIDE SEQUENCE [LARGE SCALE GENOMIC DNA]</scope>
    <source>
        <strain evidence="7 8">GJW-30</strain>
    </source>
</reference>
<evidence type="ECO:0000313" key="8">
    <source>
        <dbReference type="Proteomes" id="UP000236884"/>
    </source>
</evidence>
<proteinExistence type="predicted"/>
<dbReference type="InterPro" id="IPR029044">
    <property type="entry name" value="Nucleotide-diphossugar_trans"/>
</dbReference>
<evidence type="ECO:0000259" key="6">
    <source>
        <dbReference type="Pfam" id="PF00535"/>
    </source>
</evidence>
<sequence>MRPRDATPRTSDVGSAFCICVPARDEEQRLPILLNALADQDIDGLIPIAICLNNSVDRSDQMIEEARIRHRGRLKIHLDRCSFSESLAHAGSARSAAMQLGARTLTFDGVLLTTDADARPPLDWVRENLRAIAAGADIVGGKLELDECEPLTSASARAQKSWALYWRQVREIEDAIDLRPDDPPPRHGDHTGASLALTLDIFRRAGGVPLIPIGEDRALVDAAVMAGGRLVHPLRVWTRVSPRYDGRAAGGMAETMRTMDAKLSAGHELMVPAFAHWLERARWRRSMRDNRTSDAEIIAAERTLPPMPHDMRLAEMAGD</sequence>
<keyword evidence="3" id="KW-0328">Glycosyltransferase</keyword>
<evidence type="ECO:0000256" key="1">
    <source>
        <dbReference type="ARBA" id="ARBA00004236"/>
    </source>
</evidence>
<dbReference type="Pfam" id="PF00535">
    <property type="entry name" value="Glycos_transf_2"/>
    <property type="match status" value="1"/>
</dbReference>
<evidence type="ECO:0000256" key="4">
    <source>
        <dbReference type="ARBA" id="ARBA00022679"/>
    </source>
</evidence>
<evidence type="ECO:0000256" key="3">
    <source>
        <dbReference type="ARBA" id="ARBA00022676"/>
    </source>
</evidence>
<dbReference type="GO" id="GO:0016757">
    <property type="term" value="F:glycosyltransferase activity"/>
    <property type="evidence" value="ECO:0007669"/>
    <property type="project" value="UniProtKB-KW"/>
</dbReference>
<keyword evidence="8" id="KW-1185">Reference proteome</keyword>
<evidence type="ECO:0000256" key="5">
    <source>
        <dbReference type="ARBA" id="ARBA00023136"/>
    </source>
</evidence>
<keyword evidence="5" id="KW-0472">Membrane</keyword>
<dbReference type="PANTHER" id="PTHR43646">
    <property type="entry name" value="GLYCOSYLTRANSFERASE"/>
    <property type="match status" value="1"/>
</dbReference>
<dbReference type="Gene3D" id="3.90.550.10">
    <property type="entry name" value="Spore Coat Polysaccharide Biosynthesis Protein SpsA, Chain A"/>
    <property type="match status" value="1"/>
</dbReference>
<dbReference type="EMBL" id="AP014946">
    <property type="protein sequence ID" value="BAT61864.1"/>
    <property type="molecule type" value="Genomic_DNA"/>
</dbReference>
<dbReference type="RefSeq" id="WP_096358510.1">
    <property type="nucleotide sequence ID" value="NZ_AP014946.1"/>
</dbReference>
<gene>
    <name evidence="7" type="ORF">GJW-30_1_04426</name>
</gene>
<dbReference type="Proteomes" id="UP000236884">
    <property type="component" value="Chromosome"/>
</dbReference>
<evidence type="ECO:0000256" key="2">
    <source>
        <dbReference type="ARBA" id="ARBA00022475"/>
    </source>
</evidence>